<feature type="transmembrane region" description="Helical" evidence="8">
    <location>
        <begin position="151"/>
        <end position="172"/>
    </location>
</feature>
<dbReference type="CDD" id="cd13962">
    <property type="entry name" value="PT_UbiA_UBIAD1"/>
    <property type="match status" value="1"/>
</dbReference>
<dbReference type="AlphaFoldDB" id="A0A212J7V4"/>
<dbReference type="GO" id="GO:0046428">
    <property type="term" value="F:1,4-dihydroxy-2-naphthoate polyprenyltransferase activity"/>
    <property type="evidence" value="ECO:0007669"/>
    <property type="project" value="UniProtKB-UniRule"/>
</dbReference>
<evidence type="ECO:0000256" key="5">
    <source>
        <dbReference type="ARBA" id="ARBA00022692"/>
    </source>
</evidence>
<dbReference type="EMBL" id="FLUM01000001">
    <property type="protein sequence ID" value="SBV95295.1"/>
    <property type="molecule type" value="Genomic_DNA"/>
</dbReference>
<dbReference type="GO" id="GO:0009234">
    <property type="term" value="P:menaquinone biosynthetic process"/>
    <property type="evidence" value="ECO:0007669"/>
    <property type="project" value="UniProtKB-UniRule"/>
</dbReference>
<dbReference type="InterPro" id="IPR000537">
    <property type="entry name" value="UbiA_prenyltransferase"/>
</dbReference>
<feature type="transmembrane region" description="Helical" evidence="8">
    <location>
        <begin position="283"/>
        <end position="301"/>
    </location>
</feature>
<reference evidence="10" key="1">
    <citation type="submission" date="2016-04" db="EMBL/GenBank/DDBJ databases">
        <authorList>
            <person name="Evans L.H."/>
            <person name="Alamgir A."/>
            <person name="Owens N."/>
            <person name="Weber N.D."/>
            <person name="Virtaneva K."/>
            <person name="Barbian K."/>
            <person name="Babar A."/>
            <person name="Rosenke K."/>
        </authorList>
    </citation>
    <scope>NUCLEOTIDE SEQUENCE</scope>
    <source>
        <strain evidence="10">86-1</strain>
    </source>
</reference>
<evidence type="ECO:0000256" key="3">
    <source>
        <dbReference type="ARBA" id="ARBA00022475"/>
    </source>
</evidence>
<evidence type="ECO:0000256" key="4">
    <source>
        <dbReference type="ARBA" id="ARBA00022679"/>
    </source>
</evidence>
<dbReference type="PANTHER" id="PTHR13929:SF0">
    <property type="entry name" value="UBIA PRENYLTRANSFERASE DOMAIN-CONTAINING PROTEIN 1"/>
    <property type="match status" value="1"/>
</dbReference>
<keyword evidence="6 8" id="KW-1133">Transmembrane helix</keyword>
<feature type="transmembrane region" description="Helical" evidence="8">
    <location>
        <begin position="94"/>
        <end position="113"/>
    </location>
</feature>
<feature type="transmembrane region" description="Helical" evidence="8">
    <location>
        <begin position="252"/>
        <end position="271"/>
    </location>
</feature>
<feature type="transmembrane region" description="Helical" evidence="8">
    <location>
        <begin position="119"/>
        <end position="139"/>
    </location>
</feature>
<dbReference type="GO" id="GO:0005886">
    <property type="term" value="C:plasma membrane"/>
    <property type="evidence" value="ECO:0007669"/>
    <property type="project" value="UniProtKB-SubCell"/>
</dbReference>
<keyword evidence="5 8" id="KW-0812">Transmembrane</keyword>
<dbReference type="PIRSF" id="PIRSF005355">
    <property type="entry name" value="UBIAD1"/>
    <property type="match status" value="1"/>
</dbReference>
<dbReference type="PANTHER" id="PTHR13929">
    <property type="entry name" value="1,4-DIHYDROXY-2-NAPHTHOATE OCTAPRENYLTRANSFERASE"/>
    <property type="match status" value="1"/>
</dbReference>
<comment type="pathway">
    <text evidence="8">Quinol/quinone metabolism; menaquinone biosynthesis; menaquinol from 1,4-dihydroxy-2-naphthoate: step 1/2.</text>
</comment>
<feature type="transmembrane region" description="Helical" evidence="8">
    <location>
        <begin position="225"/>
        <end position="246"/>
    </location>
</feature>
<name>A0A212J7V4_9BACT</name>
<comment type="subcellular location">
    <subcellularLocation>
        <location evidence="8">Cell membrane</location>
        <topology evidence="8">Multi-pass membrane protein</topology>
    </subcellularLocation>
    <subcellularLocation>
        <location evidence="1">Membrane</location>
        <topology evidence="1">Multi-pass membrane protein</topology>
    </subcellularLocation>
</comment>
<feature type="transmembrane region" description="Helical" evidence="8">
    <location>
        <begin position="178"/>
        <end position="197"/>
    </location>
</feature>
<keyword evidence="3 8" id="KW-1003">Cell membrane</keyword>
<comment type="similarity">
    <text evidence="8">Belongs to the MenA family. Type 1 subfamily.</text>
</comment>
<dbReference type="InterPro" id="IPR026046">
    <property type="entry name" value="UBIAD1"/>
</dbReference>
<keyword evidence="4 8" id="KW-0808">Transferase</keyword>
<dbReference type="NCBIfam" id="TIGR00751">
    <property type="entry name" value="menA"/>
    <property type="match status" value="1"/>
</dbReference>
<comment type="catalytic activity">
    <reaction evidence="8">
        <text>an all-trans-polyprenyl diphosphate + 1,4-dihydroxy-2-naphthoate + H(+) = a 2-demethylmenaquinol + CO2 + diphosphate</text>
        <dbReference type="Rhea" id="RHEA:26478"/>
        <dbReference type="Rhea" id="RHEA-COMP:9563"/>
        <dbReference type="Rhea" id="RHEA-COMP:9564"/>
        <dbReference type="ChEBI" id="CHEBI:11173"/>
        <dbReference type="ChEBI" id="CHEBI:15378"/>
        <dbReference type="ChEBI" id="CHEBI:16526"/>
        <dbReference type="ChEBI" id="CHEBI:33019"/>
        <dbReference type="ChEBI" id="CHEBI:55437"/>
        <dbReference type="ChEBI" id="CHEBI:58914"/>
        <dbReference type="EC" id="2.5.1.74"/>
    </reaction>
</comment>
<evidence type="ECO:0000256" key="7">
    <source>
        <dbReference type="ARBA" id="ARBA00023136"/>
    </source>
</evidence>
<dbReference type="GO" id="GO:0042371">
    <property type="term" value="P:vitamin K biosynthetic process"/>
    <property type="evidence" value="ECO:0007669"/>
    <property type="project" value="TreeGrafter"/>
</dbReference>
<organism evidence="10">
    <name type="scientific">uncultured Dysgonomonas sp</name>
    <dbReference type="NCBI Taxonomy" id="206096"/>
    <lineage>
        <taxon>Bacteria</taxon>
        <taxon>Pseudomonadati</taxon>
        <taxon>Bacteroidota</taxon>
        <taxon>Bacteroidia</taxon>
        <taxon>Bacteroidales</taxon>
        <taxon>Dysgonomonadaceae</taxon>
        <taxon>Dysgonomonas</taxon>
        <taxon>environmental samples</taxon>
    </lineage>
</organism>
<keyword evidence="2 8" id="KW-0474">Menaquinone biosynthesis</keyword>
<evidence type="ECO:0000256" key="9">
    <source>
        <dbReference type="NCBIfam" id="TIGR00751"/>
    </source>
</evidence>
<dbReference type="HAMAP" id="MF_01937">
    <property type="entry name" value="MenA_1"/>
    <property type="match status" value="1"/>
</dbReference>
<evidence type="ECO:0000256" key="2">
    <source>
        <dbReference type="ARBA" id="ARBA00022428"/>
    </source>
</evidence>
<comment type="function">
    <text evidence="8">Conversion of 1,4-dihydroxy-2-naphthoate (DHNA) to demethylmenaquinone (DMK).</text>
</comment>
<evidence type="ECO:0000256" key="8">
    <source>
        <dbReference type="HAMAP-Rule" id="MF_01937"/>
    </source>
</evidence>
<dbReference type="UniPathway" id="UPA00079">
    <property type="reaction ID" value="UER00168"/>
</dbReference>
<protein>
    <recommendedName>
        <fullName evidence="8 9">1,4-dihydroxy-2-naphthoate octaprenyltransferase</fullName>
        <shortName evidence="8">DHNA-octaprenyltransferase</shortName>
        <ecNumber evidence="8 9">2.5.1.74</ecNumber>
    </recommendedName>
</protein>
<evidence type="ECO:0000256" key="1">
    <source>
        <dbReference type="ARBA" id="ARBA00004141"/>
    </source>
</evidence>
<evidence type="ECO:0000313" key="10">
    <source>
        <dbReference type="EMBL" id="SBV95295.1"/>
    </source>
</evidence>
<proteinExistence type="inferred from homology"/>
<sequence length="302" mass="33526">MASFKSWISALRPRTLFLAVATALCGSGIAYSTGNFSFSVCILTMLIATILQLLSNMANDLGDYQHGTDITGERVGPQRTVQSGAITPGQMKKAIMMAIGAAAIIGILLIYIALQFMNWKFIILFLILGAASIVAAIKYTAGKNPYGYKGLGDIFSFTFFGLVSVVGTYFLHTHVVDFMPWLPAIGLGLLTIAVLNLNNMRDMENDKNSGKITIPVRIGFRNAKYYHAFLTLGALACFTVYSILYTSHWYQYLYLLCFLIFIKLLINIFHITENRLLDPYLKYTSMGTFVLSVCFIICINLQ</sequence>
<feature type="transmembrane region" description="Helical" evidence="8">
    <location>
        <begin position="40"/>
        <end position="58"/>
    </location>
</feature>
<dbReference type="RefSeq" id="WP_296939262.1">
    <property type="nucleotide sequence ID" value="NZ_LT599032.1"/>
</dbReference>
<evidence type="ECO:0000256" key="6">
    <source>
        <dbReference type="ARBA" id="ARBA00022989"/>
    </source>
</evidence>
<dbReference type="Gene3D" id="1.20.120.1780">
    <property type="entry name" value="UbiA prenyltransferase"/>
    <property type="match status" value="1"/>
</dbReference>
<dbReference type="EC" id="2.5.1.74" evidence="8 9"/>
<gene>
    <name evidence="8 10" type="primary">menA</name>
    <name evidence="10" type="ORF">KL86DYS1_11355</name>
</gene>
<accession>A0A212J7V4</accession>
<dbReference type="InterPro" id="IPR004657">
    <property type="entry name" value="MenA"/>
</dbReference>
<dbReference type="Pfam" id="PF01040">
    <property type="entry name" value="UbiA"/>
    <property type="match status" value="1"/>
</dbReference>
<keyword evidence="7 8" id="KW-0472">Membrane</keyword>